<dbReference type="InterPro" id="IPR003961">
    <property type="entry name" value="FN3_dom"/>
</dbReference>
<dbReference type="CDD" id="cd00063">
    <property type="entry name" value="FN3"/>
    <property type="match status" value="1"/>
</dbReference>
<evidence type="ECO:0000256" key="1">
    <source>
        <dbReference type="SAM" id="MobiDB-lite"/>
    </source>
</evidence>
<proteinExistence type="predicted"/>
<feature type="signal peptide" evidence="2">
    <location>
        <begin position="1"/>
        <end position="25"/>
    </location>
</feature>
<sequence>MVRACLVSLWQLVLSGFSLHIGVQAVLLEAPVLKELSVAIRPYFDSVVADAAEAEAVASSDVSLPSEMAFEADQDESVSKYSPLPHSPLLVAVGACDAVALRWRSFEMPMWPVERFVLQRYPDVEHQPQWSTLLDENASELVDQNVQSGRRYAYRVKAICRDNVSSAHEYQWVQLDDIKSGSSSRCRASSSLLSSVDALTVEEVRYLGIIFACFLTVYGLMRVSVMGVQGTQSRSSRLKQIEKSVAEGGGIVAAPVSIGHGVSMVLRQSSTSTSSSSSSVDGDLSLRGSMPDATPISTTASARGLTRAYSCSGPMVRSQSVQLPIRSSFRPISHSSSTIREKATECGHCSKRFGLFRKQYMCDICHSVALCRKCGYRASVDSFAHAHTGLHAGSEGNTRSSAGDYGAGRRRSSVDQHQQKKLKVRTICRTCCDDVYRYSARASERRPSYTVAAM</sequence>
<reference evidence="3" key="1">
    <citation type="submission" date="2024-01" db="EMBL/GenBank/DDBJ databases">
        <authorList>
            <person name="Webb A."/>
        </authorList>
    </citation>
    <scope>NUCLEOTIDE SEQUENCE</scope>
    <source>
        <strain evidence="3">Pm1</strain>
    </source>
</reference>
<dbReference type="EMBL" id="CAKLBY020000071">
    <property type="protein sequence ID" value="CAK7923831.1"/>
    <property type="molecule type" value="Genomic_DNA"/>
</dbReference>
<feature type="region of interest" description="Disordered" evidence="1">
    <location>
        <begin position="389"/>
        <end position="416"/>
    </location>
</feature>
<evidence type="ECO:0008006" key="5">
    <source>
        <dbReference type="Google" id="ProtNLM"/>
    </source>
</evidence>
<feature type="chain" id="PRO_5043830526" description="Fibronectin type-III domain-containing protein" evidence="2">
    <location>
        <begin position="26"/>
        <end position="454"/>
    </location>
</feature>
<dbReference type="SUPFAM" id="SSF49265">
    <property type="entry name" value="Fibronectin type III"/>
    <property type="match status" value="1"/>
</dbReference>
<organism evidence="3 4">
    <name type="scientific">Peronospora matthiolae</name>
    <dbReference type="NCBI Taxonomy" id="2874970"/>
    <lineage>
        <taxon>Eukaryota</taxon>
        <taxon>Sar</taxon>
        <taxon>Stramenopiles</taxon>
        <taxon>Oomycota</taxon>
        <taxon>Peronosporomycetes</taxon>
        <taxon>Peronosporales</taxon>
        <taxon>Peronosporaceae</taxon>
        <taxon>Peronospora</taxon>
    </lineage>
</organism>
<name>A0AAV1TQD0_9STRA</name>
<keyword evidence="2" id="KW-0732">Signal</keyword>
<dbReference type="AlphaFoldDB" id="A0AAV1TQD0"/>
<feature type="region of interest" description="Disordered" evidence="1">
    <location>
        <begin position="269"/>
        <end position="297"/>
    </location>
</feature>
<evidence type="ECO:0000313" key="4">
    <source>
        <dbReference type="Proteomes" id="UP001162060"/>
    </source>
</evidence>
<protein>
    <recommendedName>
        <fullName evidence="5">Fibronectin type-III domain-containing protein</fullName>
    </recommendedName>
</protein>
<dbReference type="InterPro" id="IPR036116">
    <property type="entry name" value="FN3_sf"/>
</dbReference>
<dbReference type="Proteomes" id="UP001162060">
    <property type="component" value="Unassembled WGS sequence"/>
</dbReference>
<feature type="compositionally biased region" description="Low complexity" evidence="1">
    <location>
        <begin position="269"/>
        <end position="279"/>
    </location>
</feature>
<gene>
    <name evidence="3" type="ORF">PM001_LOCUS8981</name>
</gene>
<evidence type="ECO:0000256" key="2">
    <source>
        <dbReference type="SAM" id="SignalP"/>
    </source>
</evidence>
<evidence type="ECO:0000313" key="3">
    <source>
        <dbReference type="EMBL" id="CAK7923831.1"/>
    </source>
</evidence>
<accession>A0AAV1TQD0</accession>
<comment type="caution">
    <text evidence="3">The sequence shown here is derived from an EMBL/GenBank/DDBJ whole genome shotgun (WGS) entry which is preliminary data.</text>
</comment>